<keyword evidence="2" id="KW-1185">Reference proteome</keyword>
<evidence type="ECO:0000313" key="2">
    <source>
        <dbReference type="Proteomes" id="UP001234989"/>
    </source>
</evidence>
<dbReference type="Proteomes" id="UP001234989">
    <property type="component" value="Chromosome 1"/>
</dbReference>
<gene>
    <name evidence="1" type="ORF">MTR67_000736</name>
</gene>
<accession>A0AAF0PM79</accession>
<protein>
    <submittedName>
        <fullName evidence="1">Uncharacterized protein</fullName>
    </submittedName>
</protein>
<sequence>MIVHLVDFMAPNMVIEALRILGSMRRPSHPPRSHQGDILEMG</sequence>
<evidence type="ECO:0000313" key="1">
    <source>
        <dbReference type="EMBL" id="WMV07351.1"/>
    </source>
</evidence>
<dbReference type="EMBL" id="CP133612">
    <property type="protein sequence ID" value="WMV07351.1"/>
    <property type="molecule type" value="Genomic_DNA"/>
</dbReference>
<name>A0AAF0PM79_SOLVR</name>
<reference evidence="1" key="1">
    <citation type="submission" date="2023-08" db="EMBL/GenBank/DDBJ databases">
        <title>A de novo genome assembly of Solanum verrucosum Schlechtendal, a Mexican diploid species geographically isolated from the other diploid A-genome species in potato relatives.</title>
        <authorList>
            <person name="Hosaka K."/>
        </authorList>
    </citation>
    <scope>NUCLEOTIDE SEQUENCE</scope>
    <source>
        <tissue evidence="1">Young leaves</tissue>
    </source>
</reference>
<proteinExistence type="predicted"/>
<organism evidence="1 2">
    <name type="scientific">Solanum verrucosum</name>
    <dbReference type="NCBI Taxonomy" id="315347"/>
    <lineage>
        <taxon>Eukaryota</taxon>
        <taxon>Viridiplantae</taxon>
        <taxon>Streptophyta</taxon>
        <taxon>Embryophyta</taxon>
        <taxon>Tracheophyta</taxon>
        <taxon>Spermatophyta</taxon>
        <taxon>Magnoliopsida</taxon>
        <taxon>eudicotyledons</taxon>
        <taxon>Gunneridae</taxon>
        <taxon>Pentapetalae</taxon>
        <taxon>asterids</taxon>
        <taxon>lamiids</taxon>
        <taxon>Solanales</taxon>
        <taxon>Solanaceae</taxon>
        <taxon>Solanoideae</taxon>
        <taxon>Solaneae</taxon>
        <taxon>Solanum</taxon>
    </lineage>
</organism>
<dbReference type="AlphaFoldDB" id="A0AAF0PM79"/>